<keyword evidence="1" id="KW-0472">Membrane</keyword>
<organism evidence="3 4">
    <name type="scientific">Pleionea litopenaei</name>
    <dbReference type="NCBI Taxonomy" id="3070815"/>
    <lineage>
        <taxon>Bacteria</taxon>
        <taxon>Pseudomonadati</taxon>
        <taxon>Pseudomonadota</taxon>
        <taxon>Gammaproteobacteria</taxon>
        <taxon>Oceanospirillales</taxon>
        <taxon>Pleioneaceae</taxon>
        <taxon>Pleionea</taxon>
    </lineage>
</organism>
<dbReference type="KEGG" id="plei:Q9312_14405"/>
<dbReference type="GO" id="GO:0005886">
    <property type="term" value="C:plasma membrane"/>
    <property type="evidence" value="ECO:0007669"/>
    <property type="project" value="UniProtKB-SubCell"/>
</dbReference>
<sequence length="130" mass="14674">MSLLMNILWIILGGFWVFLGYLSGGIALCFTIIGIPWGFQCFKLAIFSLFPFGSDTRARIQEPSSETLNLLANIVWLIFGGIWVVLGHLFWGIALCFTIIGIPFGLQHFKMMRLGFTPFGREIYDPEAYA</sequence>
<evidence type="ECO:0000313" key="3">
    <source>
        <dbReference type="EMBL" id="WMS86410.1"/>
    </source>
</evidence>
<feature type="transmembrane region" description="Helical" evidence="1">
    <location>
        <begin position="74"/>
        <end position="106"/>
    </location>
</feature>
<comment type="subcellular location">
    <subcellularLocation>
        <location evidence="1">Cell inner membrane</location>
        <topology evidence="1">Multi-pass membrane protein</topology>
    </subcellularLocation>
</comment>
<feature type="domain" description="Inner membrane component" evidence="2">
    <location>
        <begin position="71"/>
        <end position="121"/>
    </location>
</feature>
<dbReference type="InterPro" id="IPR052937">
    <property type="entry name" value="Inner_membrane_protein"/>
</dbReference>
<dbReference type="PANTHER" id="PTHR42903">
    <property type="entry name" value="INNER MEMBRANE PROTEIN YCCF"/>
    <property type="match status" value="1"/>
</dbReference>
<feature type="domain" description="Inner membrane component" evidence="2">
    <location>
        <begin position="4"/>
        <end position="53"/>
    </location>
</feature>
<protein>
    <recommendedName>
        <fullName evidence="1">Inner membrane protein YccF</fullName>
    </recommendedName>
</protein>
<keyword evidence="1" id="KW-0997">Cell inner membrane</keyword>
<keyword evidence="1" id="KW-1003">Cell membrane</keyword>
<dbReference type="InterPro" id="IPR031308">
    <property type="entry name" value="UCP028777"/>
</dbReference>
<evidence type="ECO:0000256" key="1">
    <source>
        <dbReference type="PIRNR" id="PIRNR028777"/>
    </source>
</evidence>
<dbReference type="EMBL" id="CP133548">
    <property type="protein sequence ID" value="WMS86410.1"/>
    <property type="molecule type" value="Genomic_DNA"/>
</dbReference>
<name>A0AA51X6T4_9GAMM</name>
<gene>
    <name evidence="3" type="ORF">Q9312_14405</name>
</gene>
<keyword evidence="1" id="KW-1133">Transmembrane helix</keyword>
<evidence type="ECO:0000313" key="4">
    <source>
        <dbReference type="Proteomes" id="UP001239782"/>
    </source>
</evidence>
<dbReference type="AlphaFoldDB" id="A0AA51X6T4"/>
<dbReference type="InterPro" id="IPR005185">
    <property type="entry name" value="YccF"/>
</dbReference>
<proteinExistence type="predicted"/>
<feature type="transmembrane region" description="Helical" evidence="1">
    <location>
        <begin position="6"/>
        <end position="30"/>
    </location>
</feature>
<dbReference type="NCBIfam" id="NF008740">
    <property type="entry name" value="PRK11770.1-2"/>
    <property type="match status" value="1"/>
</dbReference>
<dbReference type="RefSeq" id="WP_309201555.1">
    <property type="nucleotide sequence ID" value="NZ_CP133548.1"/>
</dbReference>
<dbReference type="PIRSF" id="PIRSF028777">
    <property type="entry name" value="UCP028777"/>
    <property type="match status" value="1"/>
</dbReference>
<keyword evidence="1" id="KW-0812">Transmembrane</keyword>
<accession>A0AA51X6T4</accession>
<reference evidence="3 4" key="1">
    <citation type="submission" date="2023-08" db="EMBL/GenBank/DDBJ databases">
        <title>Pleionea litopenaei sp. nov., isolated from stomach of juvenile Litopenaeus vannamei.</title>
        <authorList>
            <person name="Rho A.M."/>
            <person name="Hwang C.Y."/>
        </authorList>
    </citation>
    <scope>NUCLEOTIDE SEQUENCE [LARGE SCALE GENOMIC DNA]</scope>
    <source>
        <strain evidence="3 4">HL-JVS1</strain>
    </source>
</reference>
<dbReference type="Proteomes" id="UP001239782">
    <property type="component" value="Chromosome"/>
</dbReference>
<dbReference type="PANTHER" id="PTHR42903:SF1">
    <property type="entry name" value="INNER MEMBRANE PROTEIN YCCF"/>
    <property type="match status" value="1"/>
</dbReference>
<evidence type="ECO:0000259" key="2">
    <source>
        <dbReference type="Pfam" id="PF03733"/>
    </source>
</evidence>
<dbReference type="Pfam" id="PF03733">
    <property type="entry name" value="YccF"/>
    <property type="match status" value="2"/>
</dbReference>
<keyword evidence="4" id="KW-1185">Reference proteome</keyword>